<evidence type="ECO:0000313" key="1">
    <source>
        <dbReference type="EMBL" id="OFC40878.1"/>
    </source>
</evidence>
<evidence type="ECO:0000313" key="2">
    <source>
        <dbReference type="Proteomes" id="UP000175707"/>
    </source>
</evidence>
<gene>
    <name evidence="1" type="ORF">BAE30_16275</name>
</gene>
<reference evidence="1 2" key="1">
    <citation type="submission" date="2016-06" db="EMBL/GenBank/DDBJ databases">
        <title>Gene turnover analysis identifies the evolutionary adaptation of the extremophile Acidithiobacillus caldus.</title>
        <authorList>
            <person name="Zhang X."/>
        </authorList>
    </citation>
    <scope>NUCLEOTIDE SEQUENCE [LARGE SCALE GENOMIC DNA]</scope>
    <source>
        <strain evidence="1 2">S1</strain>
    </source>
</reference>
<name>A0A1E7YRX4_9PROT</name>
<comment type="caution">
    <text evidence="1">The sequence shown here is derived from an EMBL/GenBank/DDBJ whole genome shotgun (WGS) entry which is preliminary data.</text>
</comment>
<dbReference type="AlphaFoldDB" id="A0A1E7YRX4"/>
<protein>
    <submittedName>
        <fullName evidence="1">Uncharacterized protein</fullName>
    </submittedName>
</protein>
<organism evidence="1 2">
    <name type="scientific">Acidithiobacillus caldus</name>
    <dbReference type="NCBI Taxonomy" id="33059"/>
    <lineage>
        <taxon>Bacteria</taxon>
        <taxon>Pseudomonadati</taxon>
        <taxon>Pseudomonadota</taxon>
        <taxon>Acidithiobacillia</taxon>
        <taxon>Acidithiobacillales</taxon>
        <taxon>Acidithiobacillaceae</taxon>
        <taxon>Acidithiobacillus</taxon>
    </lineage>
</organism>
<accession>A0A1E7YRX4</accession>
<dbReference type="Proteomes" id="UP000175707">
    <property type="component" value="Unassembled WGS sequence"/>
</dbReference>
<proteinExistence type="predicted"/>
<sequence>MTEQEAHLSALQDVFESLCNAQDALEAGDMEELAACLAEAGFALCCEIPGEYADRAPEAWFETQGGDA</sequence>
<dbReference type="EMBL" id="LZYH01001122">
    <property type="protein sequence ID" value="OFC40878.1"/>
    <property type="molecule type" value="Genomic_DNA"/>
</dbReference>